<dbReference type="InParanoid" id="W7X852"/>
<evidence type="ECO:0000259" key="1">
    <source>
        <dbReference type="SMART" id="SM00860"/>
    </source>
</evidence>
<dbReference type="KEGG" id="tet:TTHERM_000835349"/>
<dbReference type="Pfam" id="PF09346">
    <property type="entry name" value="SMI1_KNR4"/>
    <property type="match status" value="1"/>
</dbReference>
<dbReference type="SMART" id="SM00860">
    <property type="entry name" value="SMI1_KNR4"/>
    <property type="match status" value="1"/>
</dbReference>
<protein>
    <submittedName>
        <fullName evidence="2">Ubiquitin family protein</fullName>
    </submittedName>
</protein>
<dbReference type="InterPro" id="IPR037883">
    <property type="entry name" value="Knr4/Smi1-like_sf"/>
</dbReference>
<keyword evidence="3" id="KW-1185">Reference proteome</keyword>
<name>W7X852_TETTS</name>
<dbReference type="RefSeq" id="XP_012651916.1">
    <property type="nucleotide sequence ID" value="XM_012796462.1"/>
</dbReference>
<dbReference type="GeneID" id="24440857"/>
<evidence type="ECO:0000313" key="2">
    <source>
        <dbReference type="EMBL" id="EWS75550.1"/>
    </source>
</evidence>
<feature type="domain" description="Knr4/Smi1-like" evidence="1">
    <location>
        <begin position="50"/>
        <end position="161"/>
    </location>
</feature>
<dbReference type="OrthoDB" id="310697at2759"/>
<accession>W7X852</accession>
<evidence type="ECO:0000313" key="3">
    <source>
        <dbReference type="Proteomes" id="UP000009168"/>
    </source>
</evidence>
<dbReference type="EMBL" id="GG662778">
    <property type="protein sequence ID" value="EWS75550.1"/>
    <property type="molecule type" value="Genomic_DNA"/>
</dbReference>
<dbReference type="Proteomes" id="UP000009168">
    <property type="component" value="Unassembled WGS sequence"/>
</dbReference>
<reference evidence="3" key="1">
    <citation type="journal article" date="2006" name="PLoS Biol.">
        <title>Macronuclear genome sequence of the ciliate Tetrahymena thermophila, a model eukaryote.</title>
        <authorList>
            <person name="Eisen J.A."/>
            <person name="Coyne R.S."/>
            <person name="Wu M."/>
            <person name="Wu D."/>
            <person name="Thiagarajan M."/>
            <person name="Wortman J.R."/>
            <person name="Badger J.H."/>
            <person name="Ren Q."/>
            <person name="Amedeo P."/>
            <person name="Jones K.M."/>
            <person name="Tallon L.J."/>
            <person name="Delcher A.L."/>
            <person name="Salzberg S.L."/>
            <person name="Silva J.C."/>
            <person name="Haas B.J."/>
            <person name="Majoros W.H."/>
            <person name="Farzad M."/>
            <person name="Carlton J.M."/>
            <person name="Smith R.K. Jr."/>
            <person name="Garg J."/>
            <person name="Pearlman R.E."/>
            <person name="Karrer K.M."/>
            <person name="Sun L."/>
            <person name="Manning G."/>
            <person name="Elde N.C."/>
            <person name="Turkewitz A.P."/>
            <person name="Asai D.J."/>
            <person name="Wilkes D.E."/>
            <person name="Wang Y."/>
            <person name="Cai H."/>
            <person name="Collins K."/>
            <person name="Stewart B.A."/>
            <person name="Lee S.R."/>
            <person name="Wilamowska K."/>
            <person name="Weinberg Z."/>
            <person name="Ruzzo W.L."/>
            <person name="Wloga D."/>
            <person name="Gaertig J."/>
            <person name="Frankel J."/>
            <person name="Tsao C.-C."/>
            <person name="Gorovsky M.A."/>
            <person name="Keeling P.J."/>
            <person name="Waller R.F."/>
            <person name="Patron N.J."/>
            <person name="Cherry J.M."/>
            <person name="Stover N.A."/>
            <person name="Krieger C.J."/>
            <person name="del Toro C."/>
            <person name="Ryder H.F."/>
            <person name="Williamson S.C."/>
            <person name="Barbeau R.A."/>
            <person name="Hamilton E.P."/>
            <person name="Orias E."/>
        </authorList>
    </citation>
    <scope>NUCLEOTIDE SEQUENCE [LARGE SCALE GENOMIC DNA]</scope>
    <source>
        <strain evidence="3">SB210</strain>
    </source>
</reference>
<dbReference type="STRING" id="312017.W7X852"/>
<dbReference type="SUPFAM" id="SSF160631">
    <property type="entry name" value="SMI1/KNR4-like"/>
    <property type="match status" value="1"/>
</dbReference>
<sequence length="184" mass="20730">MDKKTQVVVTSNPRGNNISQAEVEQCIKDLNDWFKTNAQSVAKDLQSVKPATDKQIDDLQDNVKLTIPKDLIALLKVADGKFQLHDSYKTLSVQQIIEQNEVNAVSAFWKKNYLTVAQDIDSNYLIIECNNDGTSGNVVTWNNDDGVSEELNHSFGLYLENIRNGLLKKELEYIDEVGLVERAN</sequence>
<dbReference type="Gene3D" id="3.40.1580.10">
    <property type="entry name" value="SMI1/KNR4-like"/>
    <property type="match status" value="1"/>
</dbReference>
<gene>
    <name evidence="2" type="ORF">TTHERM_000835349</name>
</gene>
<dbReference type="InterPro" id="IPR018958">
    <property type="entry name" value="Knr4/Smi1-like_dom"/>
</dbReference>
<organism evidence="2 3">
    <name type="scientific">Tetrahymena thermophila (strain SB210)</name>
    <dbReference type="NCBI Taxonomy" id="312017"/>
    <lineage>
        <taxon>Eukaryota</taxon>
        <taxon>Sar</taxon>
        <taxon>Alveolata</taxon>
        <taxon>Ciliophora</taxon>
        <taxon>Intramacronucleata</taxon>
        <taxon>Oligohymenophorea</taxon>
        <taxon>Hymenostomatida</taxon>
        <taxon>Tetrahymenina</taxon>
        <taxon>Tetrahymenidae</taxon>
        <taxon>Tetrahymena</taxon>
    </lineage>
</organism>
<dbReference type="AlphaFoldDB" id="W7X852"/>
<proteinExistence type="predicted"/>